<dbReference type="NCBIfam" id="TIGR00836">
    <property type="entry name" value="amt"/>
    <property type="match status" value="1"/>
</dbReference>
<keyword evidence="8 12" id="KW-0472">Membrane</keyword>
<dbReference type="Proteomes" id="UP000252015">
    <property type="component" value="Unassembled WGS sequence"/>
</dbReference>
<feature type="transmembrane region" description="Helical" evidence="12">
    <location>
        <begin position="312"/>
        <end position="332"/>
    </location>
</feature>
<dbReference type="Pfam" id="PF00909">
    <property type="entry name" value="Ammonium_transp"/>
    <property type="match status" value="1"/>
</dbReference>
<comment type="subunit">
    <text evidence="3">Homotrimer.</text>
</comment>
<accession>A0A375Z4J4</accession>
<dbReference type="GO" id="GO:0005886">
    <property type="term" value="C:plasma membrane"/>
    <property type="evidence" value="ECO:0007669"/>
    <property type="project" value="UniProtKB-SubCell"/>
</dbReference>
<dbReference type="InterPro" id="IPR001905">
    <property type="entry name" value="Ammonium_transpt"/>
</dbReference>
<feature type="transmembrane region" description="Helical" evidence="12">
    <location>
        <begin position="258"/>
        <end position="278"/>
    </location>
</feature>
<sequence length="507" mass="52232">MDEFPMMGVPNTGDTAWMLASSALVLLMTPGLAFFYGGMVRAKSVLNMIMMSISAMGVVTVLWALYGFSLAFGDDVGNIAGNPTQYWGLKGLIGGDGAEADPSAATAAVDIPLVGTVPQTVFVAFQLMFAIITVALISGSVADRLKFGSWTLFAALWASVVYFPVAHWVFAFDEVAAKHGGWIANKLHAIDFAGGTAVHINAGTAGLVLAIILGKRKGWPKTPMRPHNLPLVMLGAGLLWFGWYGFNAGSAVSANGTAGSTFITTTIATAAAMLGWLLTERIRDGHATSLGAASGIVAGLVAITPSCSSVNVVGALVIGALAGIACALAVGLKYRFGYDDSLDVVGVHLVGGLVGTLLIGLLAAPETSAIAGVSDVSPGLFYGGGLDQLWRQAIGAGSVLAYSAIGTAILALVVKYTIGLRLPAEDEASGIDEAQHAEGGYDFAVVGSSVLAHHDLEAGAKEHRHEADYRDRQAVHAGGHQDQPGTAGSVGDDRQRSQGVRTAEGSH</sequence>
<feature type="region of interest" description="Disordered" evidence="13">
    <location>
        <begin position="460"/>
        <end position="507"/>
    </location>
</feature>
<feature type="domain" description="Ammonium transporter AmtB-like" evidence="14">
    <location>
        <begin position="16"/>
        <end position="441"/>
    </location>
</feature>
<dbReference type="Gene3D" id="1.10.3430.10">
    <property type="entry name" value="Ammonium transporter AmtB like domains"/>
    <property type="match status" value="1"/>
</dbReference>
<evidence type="ECO:0000256" key="4">
    <source>
        <dbReference type="ARBA" id="ARBA00022448"/>
    </source>
</evidence>
<comment type="function">
    <text evidence="11">Involved in the uptake of ammonium/ammonia (NH(4)(+)/NH(3)).</text>
</comment>
<feature type="transmembrane region" description="Helical" evidence="12">
    <location>
        <begin position="150"/>
        <end position="172"/>
    </location>
</feature>
<dbReference type="InterPro" id="IPR024041">
    <property type="entry name" value="NH4_transpt_AmtB-like_dom"/>
</dbReference>
<evidence type="ECO:0000256" key="2">
    <source>
        <dbReference type="ARBA" id="ARBA00005887"/>
    </source>
</evidence>
<evidence type="ECO:0000256" key="7">
    <source>
        <dbReference type="ARBA" id="ARBA00022989"/>
    </source>
</evidence>
<evidence type="ECO:0000256" key="5">
    <source>
        <dbReference type="ARBA" id="ARBA00022475"/>
    </source>
</evidence>
<protein>
    <recommendedName>
        <fullName evidence="10 12">Ammonium transporter</fullName>
    </recommendedName>
</protein>
<dbReference type="PROSITE" id="PS01219">
    <property type="entry name" value="AMMONIUM_TRANSP"/>
    <property type="match status" value="1"/>
</dbReference>
<feature type="transmembrane region" description="Helical" evidence="12">
    <location>
        <begin position="393"/>
        <end position="414"/>
    </location>
</feature>
<dbReference type="InterPro" id="IPR018047">
    <property type="entry name" value="Ammonium_transpt_CS"/>
</dbReference>
<keyword evidence="9 12" id="KW-0924">Ammonia transport</keyword>
<reference evidence="15 16" key="1">
    <citation type="submission" date="2018-05" db="EMBL/GenBank/DDBJ databases">
        <authorList>
            <consortium name="IHU Genomes"/>
        </authorList>
    </citation>
    <scope>NUCLEOTIDE SEQUENCE [LARGE SCALE GENOMIC DNA]</scope>
    <source>
        <strain evidence="15 16">P7336</strain>
    </source>
</reference>
<feature type="transmembrane region" description="Helical" evidence="12">
    <location>
        <begin position="16"/>
        <end position="38"/>
    </location>
</feature>
<gene>
    <name evidence="15" type="ORF">MSP7336_04208</name>
</gene>
<evidence type="ECO:0000256" key="10">
    <source>
        <dbReference type="ARBA" id="ARBA00050025"/>
    </source>
</evidence>
<evidence type="ECO:0000313" key="16">
    <source>
        <dbReference type="Proteomes" id="UP000252015"/>
    </source>
</evidence>
<evidence type="ECO:0000256" key="6">
    <source>
        <dbReference type="ARBA" id="ARBA00022692"/>
    </source>
</evidence>
<feature type="transmembrane region" description="Helical" evidence="12">
    <location>
        <begin position="192"/>
        <end position="214"/>
    </location>
</feature>
<evidence type="ECO:0000256" key="13">
    <source>
        <dbReference type="SAM" id="MobiDB-lite"/>
    </source>
</evidence>
<feature type="transmembrane region" description="Helical" evidence="12">
    <location>
        <begin position="344"/>
        <end position="364"/>
    </location>
</feature>
<dbReference type="InterPro" id="IPR029020">
    <property type="entry name" value="Ammonium/urea_transptr"/>
</dbReference>
<evidence type="ECO:0000256" key="8">
    <source>
        <dbReference type="ARBA" id="ARBA00023136"/>
    </source>
</evidence>
<keyword evidence="5" id="KW-1003">Cell membrane</keyword>
<dbReference type="RefSeq" id="WP_181786876.1">
    <property type="nucleotide sequence ID" value="NZ_JACKUN010000010.1"/>
</dbReference>
<name>A0A375Z4J4_MYCSH</name>
<evidence type="ECO:0000313" key="15">
    <source>
        <dbReference type="EMBL" id="SRX95935.1"/>
    </source>
</evidence>
<evidence type="ECO:0000256" key="11">
    <source>
        <dbReference type="ARBA" id="ARBA00054862"/>
    </source>
</evidence>
<keyword evidence="4 12" id="KW-0813">Transport</keyword>
<evidence type="ECO:0000256" key="12">
    <source>
        <dbReference type="RuleBase" id="RU362002"/>
    </source>
</evidence>
<feature type="compositionally biased region" description="Basic and acidic residues" evidence="13">
    <location>
        <begin position="460"/>
        <end position="474"/>
    </location>
</feature>
<dbReference type="STRING" id="29313.BHQ16_05110"/>
<evidence type="ECO:0000256" key="9">
    <source>
        <dbReference type="ARBA" id="ARBA00023177"/>
    </source>
</evidence>
<proteinExistence type="inferred from homology"/>
<comment type="subcellular location">
    <subcellularLocation>
        <location evidence="1 12">Cell membrane</location>
        <topology evidence="1 12">Multi-pass membrane protein</topology>
    </subcellularLocation>
</comment>
<dbReference type="EMBL" id="UEGW01000001">
    <property type="protein sequence ID" value="SRX95935.1"/>
    <property type="molecule type" value="Genomic_DNA"/>
</dbReference>
<dbReference type="PANTHER" id="PTHR43029:SF10">
    <property type="entry name" value="AMMONIUM TRANSPORTER MEP2"/>
    <property type="match status" value="1"/>
</dbReference>
<dbReference type="PANTHER" id="PTHR43029">
    <property type="entry name" value="AMMONIUM TRANSPORTER MEP2"/>
    <property type="match status" value="1"/>
</dbReference>
<evidence type="ECO:0000256" key="3">
    <source>
        <dbReference type="ARBA" id="ARBA00011233"/>
    </source>
</evidence>
<dbReference type="FunFam" id="1.10.3430.10:FF:000007">
    <property type="entry name" value="Ammonium transporter"/>
    <property type="match status" value="1"/>
</dbReference>
<evidence type="ECO:0000256" key="1">
    <source>
        <dbReference type="ARBA" id="ARBA00004651"/>
    </source>
</evidence>
<comment type="similarity">
    <text evidence="2 12">Belongs to the ammonia transporter channel (TC 1.A.11.2) family.</text>
</comment>
<feature type="transmembrane region" description="Helical" evidence="12">
    <location>
        <begin position="120"/>
        <end position="138"/>
    </location>
</feature>
<feature type="transmembrane region" description="Helical" evidence="12">
    <location>
        <begin position="45"/>
        <end position="66"/>
    </location>
</feature>
<dbReference type="SUPFAM" id="SSF111352">
    <property type="entry name" value="Ammonium transporter"/>
    <property type="match status" value="1"/>
</dbReference>
<keyword evidence="6 12" id="KW-0812">Transmembrane</keyword>
<feature type="transmembrane region" description="Helical" evidence="12">
    <location>
        <begin position="226"/>
        <end position="246"/>
    </location>
</feature>
<dbReference type="GO" id="GO:0008519">
    <property type="term" value="F:ammonium channel activity"/>
    <property type="evidence" value="ECO:0007669"/>
    <property type="project" value="InterPro"/>
</dbReference>
<evidence type="ECO:0000259" key="14">
    <source>
        <dbReference type="Pfam" id="PF00909"/>
    </source>
</evidence>
<keyword evidence="7 12" id="KW-1133">Transmembrane helix</keyword>
<keyword evidence="16" id="KW-1185">Reference proteome</keyword>
<dbReference type="AlphaFoldDB" id="A0A375Z4J4"/>
<organism evidence="15 16">
    <name type="scientific">Mycobacterium shimoidei</name>
    <dbReference type="NCBI Taxonomy" id="29313"/>
    <lineage>
        <taxon>Bacteria</taxon>
        <taxon>Bacillati</taxon>
        <taxon>Actinomycetota</taxon>
        <taxon>Actinomycetes</taxon>
        <taxon>Mycobacteriales</taxon>
        <taxon>Mycobacteriaceae</taxon>
        <taxon>Mycobacterium</taxon>
    </lineage>
</organism>
<feature type="transmembrane region" description="Helical" evidence="12">
    <location>
        <begin position="290"/>
        <end position="306"/>
    </location>
</feature>